<gene>
    <name evidence="1" type="ORF">GCM10023188_29110</name>
</gene>
<dbReference type="RefSeq" id="WP_345160113.1">
    <property type="nucleotide sequence ID" value="NZ_BAABHC010000016.1"/>
</dbReference>
<accession>A0ABP8LV66</accession>
<name>A0ABP8LV66_9BACT</name>
<evidence type="ECO:0000313" key="2">
    <source>
        <dbReference type="Proteomes" id="UP001500552"/>
    </source>
</evidence>
<comment type="caution">
    <text evidence="1">The sequence shown here is derived from an EMBL/GenBank/DDBJ whole genome shotgun (WGS) entry which is preliminary data.</text>
</comment>
<protein>
    <recommendedName>
        <fullName evidence="3">Acidic integral membrane protein</fullName>
    </recommendedName>
</protein>
<evidence type="ECO:0008006" key="3">
    <source>
        <dbReference type="Google" id="ProtNLM"/>
    </source>
</evidence>
<keyword evidence="2" id="KW-1185">Reference proteome</keyword>
<sequence length="87" mass="9402">MRIVHLVSAFALALNFGCTTQPEEVETKVVEKETVKVVEVEKPAKEVIVVEAPAKEVVVEEKKGTTIKIGPDGGSIETKKVDISVNN</sequence>
<dbReference type="Proteomes" id="UP001500552">
    <property type="component" value="Unassembled WGS sequence"/>
</dbReference>
<organism evidence="1 2">
    <name type="scientific">Pontibacter saemangeumensis</name>
    <dbReference type="NCBI Taxonomy" id="1084525"/>
    <lineage>
        <taxon>Bacteria</taxon>
        <taxon>Pseudomonadati</taxon>
        <taxon>Bacteroidota</taxon>
        <taxon>Cytophagia</taxon>
        <taxon>Cytophagales</taxon>
        <taxon>Hymenobacteraceae</taxon>
        <taxon>Pontibacter</taxon>
    </lineage>
</organism>
<proteinExistence type="predicted"/>
<dbReference type="EMBL" id="BAABHC010000016">
    <property type="protein sequence ID" value="GAA4436256.1"/>
    <property type="molecule type" value="Genomic_DNA"/>
</dbReference>
<reference evidence="2" key="1">
    <citation type="journal article" date="2019" name="Int. J. Syst. Evol. Microbiol.">
        <title>The Global Catalogue of Microorganisms (GCM) 10K type strain sequencing project: providing services to taxonomists for standard genome sequencing and annotation.</title>
        <authorList>
            <consortium name="The Broad Institute Genomics Platform"/>
            <consortium name="The Broad Institute Genome Sequencing Center for Infectious Disease"/>
            <person name="Wu L."/>
            <person name="Ma J."/>
        </authorList>
    </citation>
    <scope>NUCLEOTIDE SEQUENCE [LARGE SCALE GENOMIC DNA]</scope>
    <source>
        <strain evidence="2">JCM 17926</strain>
    </source>
</reference>
<evidence type="ECO:0000313" key="1">
    <source>
        <dbReference type="EMBL" id="GAA4436256.1"/>
    </source>
</evidence>